<dbReference type="GO" id="GO:0032366">
    <property type="term" value="P:intracellular sterol transport"/>
    <property type="evidence" value="ECO:0007669"/>
    <property type="project" value="TreeGrafter"/>
</dbReference>
<dbReference type="eggNOG" id="KOG1032">
    <property type="taxonomic scope" value="Eukaryota"/>
</dbReference>
<protein>
    <submittedName>
        <fullName evidence="6">VASt domain-containing protein</fullName>
    </submittedName>
</protein>
<evidence type="ECO:0000313" key="6">
    <source>
        <dbReference type="WBParaSite" id="EN70_9933"/>
    </source>
</evidence>
<keyword evidence="2 3" id="KW-0472">Membrane</keyword>
<dbReference type="WBParaSite" id="EN70_9933">
    <property type="protein sequence ID" value="EN70_9933"/>
    <property type="gene ID" value="EN70_9933"/>
</dbReference>
<dbReference type="GO" id="GO:0005789">
    <property type="term" value="C:endoplasmic reticulum membrane"/>
    <property type="evidence" value="ECO:0007669"/>
    <property type="project" value="TreeGrafter"/>
</dbReference>
<dbReference type="GO" id="GO:0032934">
    <property type="term" value="F:sterol binding"/>
    <property type="evidence" value="ECO:0007669"/>
    <property type="project" value="TreeGrafter"/>
</dbReference>
<reference evidence="6" key="2">
    <citation type="submission" date="2016-11" db="UniProtKB">
        <authorList>
            <consortium name="WormBaseParasite"/>
        </authorList>
    </citation>
    <scope>IDENTIFICATION</scope>
</reference>
<sequence length="384" mass="42665">MELNRNELLSETVACTTVSSTLSLSSLTGPTAMIDVPDSEFPVDSDGSTKRCHRNSNNDTTENIKTKFSCQCQSHLDRIFLDNVYALTTTQLFAILFSPIPWYQHLHEIVNKTDYVATSWTTVNPAVTARTVTYNMALNNTLGPKSTSVTEKQTCYAFHGTDEGFTVMKEIQNAGIPYADNFTIQCTYCLIRAGNTQSRLLIHGAMIQKKSIWGIVKGIIEKSTYSGLETHYTVLEETLKLLCDEELVESKQTTVSESEATNSVINSSLPKKLLNGYANIDISFLSAKIVGVNIKTAITMNDNNCIYDNATMITQRITTNAQTQTLNYLSDKETIGYSNKFIIILLSVLICLQVFTYLRISYILDADCASTNANSAFIDVIQQQ</sequence>
<dbReference type="Pfam" id="PF16016">
    <property type="entry name" value="VASt"/>
    <property type="match status" value="1"/>
</dbReference>
<dbReference type="GO" id="GO:0140268">
    <property type="term" value="C:endoplasmic reticulum-plasma membrane contact site"/>
    <property type="evidence" value="ECO:0007669"/>
    <property type="project" value="TreeGrafter"/>
</dbReference>
<accession>A0A1I7W5V2</accession>
<dbReference type="PANTHER" id="PTHR23319">
    <property type="entry name" value="GRAM DOMAIN CONTAINING 1B, ISOFORM E"/>
    <property type="match status" value="1"/>
</dbReference>
<evidence type="ECO:0000313" key="5">
    <source>
        <dbReference type="Proteomes" id="UP000095285"/>
    </source>
</evidence>
<feature type="domain" description="VASt" evidence="4">
    <location>
        <begin position="76"/>
        <end position="247"/>
    </location>
</feature>
<feature type="transmembrane region" description="Helical" evidence="3">
    <location>
        <begin position="341"/>
        <end position="360"/>
    </location>
</feature>
<evidence type="ECO:0000259" key="4">
    <source>
        <dbReference type="PROSITE" id="PS51778"/>
    </source>
</evidence>
<name>A0A1I7W5V2_LOALO</name>
<evidence type="ECO:0000256" key="2">
    <source>
        <dbReference type="ARBA" id="ARBA00023136"/>
    </source>
</evidence>
<dbReference type="InterPro" id="IPR051482">
    <property type="entry name" value="Cholesterol_transport"/>
</dbReference>
<keyword evidence="3" id="KW-1133">Transmembrane helix</keyword>
<evidence type="ECO:0000256" key="1">
    <source>
        <dbReference type="ARBA" id="ARBA00004370"/>
    </source>
</evidence>
<reference evidence="5" key="1">
    <citation type="submission" date="2012-04" db="EMBL/GenBank/DDBJ databases">
        <title>The Genome Sequence of Loa loa.</title>
        <authorList>
            <consortium name="The Broad Institute Genome Sequencing Platform"/>
            <consortium name="Broad Institute Genome Sequencing Center for Infectious Disease"/>
            <person name="Nutman T.B."/>
            <person name="Fink D.L."/>
            <person name="Russ C."/>
            <person name="Young S."/>
            <person name="Zeng Q."/>
            <person name="Gargeya S."/>
            <person name="Alvarado L."/>
            <person name="Berlin A."/>
            <person name="Chapman S.B."/>
            <person name="Chen Z."/>
            <person name="Freedman E."/>
            <person name="Gellesch M."/>
            <person name="Goldberg J."/>
            <person name="Griggs A."/>
            <person name="Gujja S."/>
            <person name="Heilman E.R."/>
            <person name="Heiman D."/>
            <person name="Howarth C."/>
            <person name="Mehta T."/>
            <person name="Neiman D."/>
            <person name="Pearson M."/>
            <person name="Roberts A."/>
            <person name="Saif S."/>
            <person name="Shea T."/>
            <person name="Shenoy N."/>
            <person name="Sisk P."/>
            <person name="Stolte C."/>
            <person name="Sykes S."/>
            <person name="White J."/>
            <person name="Yandava C."/>
            <person name="Haas B."/>
            <person name="Henn M.R."/>
            <person name="Nusbaum C."/>
            <person name="Birren B."/>
        </authorList>
    </citation>
    <scope>NUCLEOTIDE SEQUENCE [LARGE SCALE GENOMIC DNA]</scope>
</reference>
<dbReference type="STRING" id="7209.A0A1I7W5V2"/>
<dbReference type="PANTHER" id="PTHR23319:SF4">
    <property type="entry name" value="GRAM DOMAIN CONTAINING 1B, ISOFORM E"/>
    <property type="match status" value="1"/>
</dbReference>
<comment type="subcellular location">
    <subcellularLocation>
        <location evidence="1">Membrane</location>
    </subcellularLocation>
</comment>
<evidence type="ECO:0000256" key="3">
    <source>
        <dbReference type="SAM" id="Phobius"/>
    </source>
</evidence>
<dbReference type="InterPro" id="IPR031968">
    <property type="entry name" value="VASt"/>
</dbReference>
<organism evidence="5 6">
    <name type="scientific">Loa loa</name>
    <name type="common">Eye worm</name>
    <name type="synonym">Filaria loa</name>
    <dbReference type="NCBI Taxonomy" id="7209"/>
    <lineage>
        <taxon>Eukaryota</taxon>
        <taxon>Metazoa</taxon>
        <taxon>Ecdysozoa</taxon>
        <taxon>Nematoda</taxon>
        <taxon>Chromadorea</taxon>
        <taxon>Rhabditida</taxon>
        <taxon>Spirurina</taxon>
        <taxon>Spiruromorpha</taxon>
        <taxon>Filarioidea</taxon>
        <taxon>Onchocercidae</taxon>
        <taxon>Loa</taxon>
    </lineage>
</organism>
<dbReference type="PROSITE" id="PS51778">
    <property type="entry name" value="VAST"/>
    <property type="match status" value="1"/>
</dbReference>
<keyword evidence="5" id="KW-1185">Reference proteome</keyword>
<keyword evidence="3" id="KW-0812">Transmembrane</keyword>
<dbReference type="GO" id="GO:0005886">
    <property type="term" value="C:plasma membrane"/>
    <property type="evidence" value="ECO:0007669"/>
    <property type="project" value="TreeGrafter"/>
</dbReference>
<dbReference type="AlphaFoldDB" id="A0A1I7W5V2"/>
<dbReference type="Proteomes" id="UP000095285">
    <property type="component" value="Unassembled WGS sequence"/>
</dbReference>
<proteinExistence type="predicted"/>
<dbReference type="GO" id="GO:0120015">
    <property type="term" value="F:sterol transfer activity"/>
    <property type="evidence" value="ECO:0007669"/>
    <property type="project" value="TreeGrafter"/>
</dbReference>